<gene>
    <name evidence="2" type="ORF">ACHAXA_010667</name>
</gene>
<organism evidence="2 3">
    <name type="scientific">Cyclostephanos tholiformis</name>
    <dbReference type="NCBI Taxonomy" id="382380"/>
    <lineage>
        <taxon>Eukaryota</taxon>
        <taxon>Sar</taxon>
        <taxon>Stramenopiles</taxon>
        <taxon>Ochrophyta</taxon>
        <taxon>Bacillariophyta</taxon>
        <taxon>Coscinodiscophyceae</taxon>
        <taxon>Thalassiosirophycidae</taxon>
        <taxon>Stephanodiscales</taxon>
        <taxon>Stephanodiscaceae</taxon>
        <taxon>Cyclostephanos</taxon>
    </lineage>
</organism>
<keyword evidence="3" id="KW-1185">Reference proteome</keyword>
<feature type="compositionally biased region" description="Polar residues" evidence="1">
    <location>
        <begin position="433"/>
        <end position="447"/>
    </location>
</feature>
<comment type="caution">
    <text evidence="2">The sequence shown here is derived from an EMBL/GenBank/DDBJ whole genome shotgun (WGS) entry which is preliminary data.</text>
</comment>
<evidence type="ECO:0000256" key="1">
    <source>
        <dbReference type="SAM" id="MobiDB-lite"/>
    </source>
</evidence>
<proteinExistence type="predicted"/>
<feature type="compositionally biased region" description="Basic residues" evidence="1">
    <location>
        <begin position="406"/>
        <end position="430"/>
    </location>
</feature>
<evidence type="ECO:0000313" key="2">
    <source>
        <dbReference type="EMBL" id="KAL3822884.1"/>
    </source>
</evidence>
<accession>A0ABD3SED2</accession>
<feature type="compositionally biased region" description="Gly residues" evidence="1">
    <location>
        <begin position="203"/>
        <end position="214"/>
    </location>
</feature>
<dbReference type="AlphaFoldDB" id="A0ABD3SED2"/>
<reference evidence="2 3" key="1">
    <citation type="submission" date="2024-10" db="EMBL/GenBank/DDBJ databases">
        <title>Updated reference genomes for cyclostephanoid diatoms.</title>
        <authorList>
            <person name="Roberts W.R."/>
            <person name="Alverson A.J."/>
        </authorList>
    </citation>
    <scope>NUCLEOTIDE SEQUENCE [LARGE SCALE GENOMIC DNA]</scope>
    <source>
        <strain evidence="2 3">AJA228-03</strain>
    </source>
</reference>
<feature type="compositionally biased region" description="Basic and acidic residues" evidence="1">
    <location>
        <begin position="395"/>
        <end position="405"/>
    </location>
</feature>
<sequence length="641" mass="69609">CKLLFWNSEDAANHESNCRGATWHNCSICMVRRFQSEEGRMAHELTCTGPAPLRISDLPLAEGIVDGGGASSTRAGKVSSSSSSLSSSMRSAANPGGEASGGNDDVVDLTMEGSPLDDDPRDNDCDVGDRERRKTREEDPTETSAVAARGGGVVGGDDDDSSSSAEWFSVWTCDVCNVREFTTYEEALEHEKVCTGEGSEELVGGGGSSSGSMGGPQDPAAESSSSRRGSRDDHRDEITLFSPVLKDAADSANFWQLSRYHRLILKSIRLSHSASGGRERGGGAVSFHCLHCSCVFPPPSGDDEDNNSNKKVDDPSLLWTIDRIVEVLPSVVENHILNVCKAVPSERKKLPTAKSLGKKMPFDQFIASFFAENGILDSPGGPGGRTSTVVIPDEEFLRIPGSEKSKRGKQSSKKRRRQSGSKVLKPIKRQKSNEITELESANSPPQRSNHKDIKYGDMGCKEHNEHGEKFLVAPLDGIPFLSSFTKDVSKMLHPIARLTLQQLELFTLSSELMKSEKINGPPQSVGIRCRSCVADKNGCCFMKLSSVGRMSHELHLMVMKHLIDCRYISASDVKAIRGWMSIDQKPIADFCRWIAKLYCMKDSSSGGLDSFLIWGDSPKVLPGYCSPADIDIGSLLGKPSH</sequence>
<feature type="compositionally biased region" description="Low complexity" evidence="1">
    <location>
        <begin position="71"/>
        <end position="93"/>
    </location>
</feature>
<feature type="region of interest" description="Disordered" evidence="1">
    <location>
        <begin position="377"/>
        <end position="453"/>
    </location>
</feature>
<feature type="region of interest" description="Disordered" evidence="1">
    <location>
        <begin position="194"/>
        <end position="233"/>
    </location>
</feature>
<feature type="compositionally biased region" description="Basic and acidic residues" evidence="1">
    <location>
        <begin position="122"/>
        <end position="138"/>
    </location>
</feature>
<feature type="region of interest" description="Disordered" evidence="1">
    <location>
        <begin position="66"/>
        <end position="163"/>
    </location>
</feature>
<dbReference type="EMBL" id="JALLPB020000051">
    <property type="protein sequence ID" value="KAL3822884.1"/>
    <property type="molecule type" value="Genomic_DNA"/>
</dbReference>
<dbReference type="Proteomes" id="UP001530377">
    <property type="component" value="Unassembled WGS sequence"/>
</dbReference>
<evidence type="ECO:0000313" key="3">
    <source>
        <dbReference type="Proteomes" id="UP001530377"/>
    </source>
</evidence>
<name>A0ABD3SED2_9STRA</name>
<protein>
    <submittedName>
        <fullName evidence="2">Uncharacterized protein</fullName>
    </submittedName>
</protein>
<feature type="non-terminal residue" evidence="2">
    <location>
        <position position="1"/>
    </location>
</feature>